<evidence type="ECO:0000313" key="1">
    <source>
        <dbReference type="EMBL" id="MBX62734.1"/>
    </source>
</evidence>
<accession>A0A2P2Q6Z6</accession>
<protein>
    <submittedName>
        <fullName evidence="1">Uncharacterized protein</fullName>
    </submittedName>
</protein>
<sequence length="20" mass="2408">MERKFDTILMTLKILLQINS</sequence>
<organism evidence="1">
    <name type="scientific">Rhizophora mucronata</name>
    <name type="common">Asiatic mangrove</name>
    <dbReference type="NCBI Taxonomy" id="61149"/>
    <lineage>
        <taxon>Eukaryota</taxon>
        <taxon>Viridiplantae</taxon>
        <taxon>Streptophyta</taxon>
        <taxon>Embryophyta</taxon>
        <taxon>Tracheophyta</taxon>
        <taxon>Spermatophyta</taxon>
        <taxon>Magnoliopsida</taxon>
        <taxon>eudicotyledons</taxon>
        <taxon>Gunneridae</taxon>
        <taxon>Pentapetalae</taxon>
        <taxon>rosids</taxon>
        <taxon>fabids</taxon>
        <taxon>Malpighiales</taxon>
        <taxon>Rhizophoraceae</taxon>
        <taxon>Rhizophora</taxon>
    </lineage>
</organism>
<proteinExistence type="predicted"/>
<dbReference type="AlphaFoldDB" id="A0A2P2Q6Z6"/>
<reference evidence="1" key="1">
    <citation type="submission" date="2018-02" db="EMBL/GenBank/DDBJ databases">
        <title>Rhizophora mucronata_Transcriptome.</title>
        <authorList>
            <person name="Meera S.P."/>
            <person name="Sreeshan A."/>
            <person name="Augustine A."/>
        </authorList>
    </citation>
    <scope>NUCLEOTIDE SEQUENCE</scope>
    <source>
        <tissue evidence="1">Leaf</tissue>
    </source>
</reference>
<dbReference type="EMBL" id="GGEC01082250">
    <property type="protein sequence ID" value="MBX62734.1"/>
    <property type="molecule type" value="Transcribed_RNA"/>
</dbReference>
<name>A0A2P2Q6Z6_RHIMU</name>